<dbReference type="Gene3D" id="1.10.238.10">
    <property type="entry name" value="EF-hand"/>
    <property type="match status" value="2"/>
</dbReference>
<name>A0AAD6RGU5_9ROSI</name>
<protein>
    <recommendedName>
        <fullName evidence="2">EF-hand domain-containing protein</fullName>
    </recommendedName>
</protein>
<dbReference type="EMBL" id="JAQIZT010000002">
    <property type="protein sequence ID" value="KAJ7008518.1"/>
    <property type="molecule type" value="Genomic_DNA"/>
</dbReference>
<reference evidence="4" key="1">
    <citation type="journal article" date="2023" name="Mol. Ecol. Resour.">
        <title>Chromosome-level genome assembly of a triploid poplar Populus alba 'Berolinensis'.</title>
        <authorList>
            <person name="Chen S."/>
            <person name="Yu Y."/>
            <person name="Wang X."/>
            <person name="Wang S."/>
            <person name="Zhang T."/>
            <person name="Zhou Y."/>
            <person name="He R."/>
            <person name="Meng N."/>
            <person name="Wang Y."/>
            <person name="Liu W."/>
            <person name="Liu Z."/>
            <person name="Liu J."/>
            <person name="Guo Q."/>
            <person name="Huang H."/>
            <person name="Sederoff R.R."/>
            <person name="Wang G."/>
            <person name="Qu G."/>
            <person name="Chen S."/>
        </authorList>
    </citation>
    <scope>NUCLEOTIDE SEQUENCE</scope>
    <source>
        <strain evidence="4">SC-2020</strain>
    </source>
</reference>
<keyword evidence="5" id="KW-1185">Reference proteome</keyword>
<organism evidence="4 5">
    <name type="scientific">Populus alba x Populus x berolinensis</name>
    <dbReference type="NCBI Taxonomy" id="444605"/>
    <lineage>
        <taxon>Eukaryota</taxon>
        <taxon>Viridiplantae</taxon>
        <taxon>Streptophyta</taxon>
        <taxon>Embryophyta</taxon>
        <taxon>Tracheophyta</taxon>
        <taxon>Spermatophyta</taxon>
        <taxon>Magnoliopsida</taxon>
        <taxon>eudicotyledons</taxon>
        <taxon>Gunneridae</taxon>
        <taxon>Pentapetalae</taxon>
        <taxon>rosids</taxon>
        <taxon>fabids</taxon>
        <taxon>Malpighiales</taxon>
        <taxon>Salicaceae</taxon>
        <taxon>Saliceae</taxon>
        <taxon>Populus</taxon>
    </lineage>
</organism>
<comment type="caution">
    <text evidence="4">The sequence shown here is derived from an EMBL/GenBank/DDBJ whole genome shotgun (WGS) entry which is preliminary data.</text>
</comment>
<dbReference type="PROSITE" id="PS00018">
    <property type="entry name" value="EF_HAND_1"/>
    <property type="match status" value="2"/>
</dbReference>
<evidence type="ECO:0000259" key="2">
    <source>
        <dbReference type="PROSITE" id="PS50222"/>
    </source>
</evidence>
<feature type="domain" description="EF-hand" evidence="2">
    <location>
        <begin position="131"/>
        <end position="166"/>
    </location>
</feature>
<keyword evidence="1" id="KW-0106">Calcium</keyword>
<dbReference type="AlphaFoldDB" id="A0AAD6RGU5"/>
<accession>A0AAD6RGU5</accession>
<proteinExistence type="predicted"/>
<dbReference type="PANTHER" id="PTHR34574:SF10">
    <property type="entry name" value="OS09G0482800 PROTEIN"/>
    <property type="match status" value="1"/>
</dbReference>
<dbReference type="PROSITE" id="PS50222">
    <property type="entry name" value="EF_HAND_2"/>
    <property type="match status" value="2"/>
</dbReference>
<evidence type="ECO:0000313" key="4">
    <source>
        <dbReference type="EMBL" id="KAJ7008522.1"/>
    </source>
</evidence>
<dbReference type="EMBL" id="JAQIZT010000002">
    <property type="protein sequence ID" value="KAJ7008522.1"/>
    <property type="molecule type" value="Genomic_DNA"/>
</dbReference>
<dbReference type="PANTHER" id="PTHR34574">
    <property type="entry name" value="CALCIUM-BINDING EF-HAND FAMILY PROTEIN-RELATED"/>
    <property type="match status" value="1"/>
</dbReference>
<dbReference type="InterPro" id="IPR011992">
    <property type="entry name" value="EF-hand-dom_pair"/>
</dbReference>
<dbReference type="InterPro" id="IPR018247">
    <property type="entry name" value="EF_Hand_1_Ca_BS"/>
</dbReference>
<sequence length="248" mass="28067">MSVEILDGATIVNFLEDEEAFNAQICDRFAHLDSDHDGRLSYGEMLKELQCLRLLETHFGVDVETDPDELALVYGSLFVQFDHDLNGTVDLEEFKSETKQMMLAMASERPKMSVEILDGATIVNFLEDEEAFNAQICDRFAHLDSDHDGRLSYGEMLKELQCLRLLETHFGVDVETDPDELALVYGSLFVQFDHDLNGTVDLEEFKSETKQMMLAMASGMGFLPVQMVLEEDSFLKKAVEWESAKLVA</sequence>
<dbReference type="Proteomes" id="UP001164929">
    <property type="component" value="Chromosome 2"/>
</dbReference>
<gene>
    <name evidence="3" type="ORF">NC653_007246</name>
    <name evidence="4" type="ORF">NC653_007248</name>
</gene>
<evidence type="ECO:0000313" key="3">
    <source>
        <dbReference type="EMBL" id="KAJ7008514.1"/>
    </source>
</evidence>
<evidence type="ECO:0000313" key="5">
    <source>
        <dbReference type="Proteomes" id="UP001164929"/>
    </source>
</evidence>
<feature type="domain" description="EF-hand" evidence="2">
    <location>
        <begin position="20"/>
        <end position="55"/>
    </location>
</feature>
<dbReference type="InterPro" id="IPR002048">
    <property type="entry name" value="EF_hand_dom"/>
</dbReference>
<dbReference type="EMBL" id="JAQIZT010000002">
    <property type="protein sequence ID" value="KAJ7008514.1"/>
    <property type="molecule type" value="Genomic_DNA"/>
</dbReference>
<dbReference type="Pfam" id="PF13499">
    <property type="entry name" value="EF-hand_7"/>
    <property type="match status" value="2"/>
</dbReference>
<evidence type="ECO:0000256" key="1">
    <source>
        <dbReference type="ARBA" id="ARBA00022837"/>
    </source>
</evidence>
<dbReference type="SUPFAM" id="SSF47473">
    <property type="entry name" value="EF-hand"/>
    <property type="match status" value="1"/>
</dbReference>
<dbReference type="GO" id="GO:0005509">
    <property type="term" value="F:calcium ion binding"/>
    <property type="evidence" value="ECO:0007669"/>
    <property type="project" value="InterPro"/>
</dbReference>
<dbReference type="EMBL" id="JAQIZT010000002">
    <property type="protein sequence ID" value="KAJ7008519.1"/>
    <property type="molecule type" value="Genomic_DNA"/>
</dbReference>